<protein>
    <submittedName>
        <fullName evidence="1">DUF2199 domain-containing protein</fullName>
    </submittedName>
</protein>
<comment type="caution">
    <text evidence="1">The sequence shown here is derived from an EMBL/GenBank/DDBJ whole genome shotgun (WGS) entry which is preliminary data.</text>
</comment>
<proteinExistence type="predicted"/>
<dbReference type="Pfam" id="PF09965">
    <property type="entry name" value="DUF2199"/>
    <property type="match status" value="1"/>
</dbReference>
<dbReference type="Proteomes" id="UP000653472">
    <property type="component" value="Unassembled WGS sequence"/>
</dbReference>
<dbReference type="InterPro" id="IPR018697">
    <property type="entry name" value="DUF2199"/>
</dbReference>
<dbReference type="AlphaFoldDB" id="A0A970B659"/>
<sequence>MNSSFRCPTCGGTHDGAPTDHGWKLPDVVWNIPEEKRSSRARFNTDLCQLGDRFFIRCILKLPFNVRSGYYGWGVWVELSRDDFYRYVERYDQDGSHDPMVAGSIANKIPGYSESLGLPVMVQFQNSTSRPTVHVPKTTGHALADEQALGIDDQRYHAILESIRVTGSSS</sequence>
<keyword evidence="2" id="KW-1185">Reference proteome</keyword>
<evidence type="ECO:0000313" key="1">
    <source>
        <dbReference type="EMBL" id="NKF24112.1"/>
    </source>
</evidence>
<organism evidence="1 2">
    <name type="scientific">Solimonas marina</name>
    <dbReference type="NCBI Taxonomy" id="2714601"/>
    <lineage>
        <taxon>Bacteria</taxon>
        <taxon>Pseudomonadati</taxon>
        <taxon>Pseudomonadota</taxon>
        <taxon>Gammaproteobacteria</taxon>
        <taxon>Nevskiales</taxon>
        <taxon>Nevskiaceae</taxon>
        <taxon>Solimonas</taxon>
    </lineage>
</organism>
<reference evidence="1" key="1">
    <citation type="submission" date="2020-03" db="EMBL/GenBank/DDBJ databases">
        <title>Solimonas marina sp. nov., isolated from deep seawater of the Pacific Ocean.</title>
        <authorList>
            <person name="Liu X."/>
            <person name="Lai Q."/>
            <person name="Sun F."/>
            <person name="Gai Y."/>
            <person name="Li G."/>
            <person name="Shao Z."/>
        </authorList>
    </citation>
    <scope>NUCLEOTIDE SEQUENCE</scope>
    <source>
        <strain evidence="1">C16B3</strain>
    </source>
</reference>
<accession>A0A970B659</accession>
<gene>
    <name evidence="1" type="ORF">G7Y82_17505</name>
</gene>
<dbReference type="EMBL" id="JAAVXB010000012">
    <property type="protein sequence ID" value="NKF24112.1"/>
    <property type="molecule type" value="Genomic_DNA"/>
</dbReference>
<evidence type="ECO:0000313" key="2">
    <source>
        <dbReference type="Proteomes" id="UP000653472"/>
    </source>
</evidence>
<name>A0A970B659_9GAMM</name>
<dbReference type="RefSeq" id="WP_168149442.1">
    <property type="nucleotide sequence ID" value="NZ_JAAVXB010000012.1"/>
</dbReference>